<dbReference type="EMBL" id="CH474052">
    <property type="protein sequence ID" value="EDL92846.1"/>
    <property type="molecule type" value="Genomic_DNA"/>
</dbReference>
<dbReference type="Proteomes" id="UP000234681">
    <property type="component" value="Chromosome 1"/>
</dbReference>
<protein>
    <submittedName>
        <fullName evidence="1">RCG41124</fullName>
    </submittedName>
</protein>
<proteinExistence type="predicted"/>
<sequence length="16" mass="1674">MVGSPHSLASRPGKSY</sequence>
<gene>
    <name evidence="1" type="ORF">rCG_41124</name>
</gene>
<reference evidence="1 2" key="1">
    <citation type="submission" date="2005-09" db="EMBL/GenBank/DDBJ databases">
        <authorList>
            <person name="Mural R.J."/>
            <person name="Li P.W."/>
            <person name="Adams M.D."/>
            <person name="Amanatides P.G."/>
            <person name="Baden-Tillson H."/>
            <person name="Barnstead M."/>
            <person name="Chin S.H."/>
            <person name="Dew I."/>
            <person name="Evans C.A."/>
            <person name="Ferriera S."/>
            <person name="Flanigan M."/>
            <person name="Fosler C."/>
            <person name="Glodek A."/>
            <person name="Gu Z."/>
            <person name="Holt R.A."/>
            <person name="Jennings D."/>
            <person name="Kraft C.L."/>
            <person name="Lu F."/>
            <person name="Nguyen T."/>
            <person name="Nusskern D.R."/>
            <person name="Pfannkoch C.M."/>
            <person name="Sitter C."/>
            <person name="Sutton G.G."/>
            <person name="Venter J.C."/>
            <person name="Wang Z."/>
            <person name="Woodage T."/>
            <person name="Zheng X.H."/>
            <person name="Zhong F."/>
        </authorList>
    </citation>
    <scope>NUCLEOTIDE SEQUENCE [LARGE SCALE GENOMIC DNA]</scope>
    <source>
        <strain>BN</strain>
        <strain evidence="2">Sprague-Dawley</strain>
    </source>
</reference>
<name>A6KIN3_RAT</name>
<dbReference type="AlphaFoldDB" id="A6KIN3"/>
<organism evidence="1 2">
    <name type="scientific">Rattus norvegicus</name>
    <name type="common">Rat</name>
    <dbReference type="NCBI Taxonomy" id="10116"/>
    <lineage>
        <taxon>Eukaryota</taxon>
        <taxon>Metazoa</taxon>
        <taxon>Chordata</taxon>
        <taxon>Craniata</taxon>
        <taxon>Vertebrata</taxon>
        <taxon>Euteleostomi</taxon>
        <taxon>Mammalia</taxon>
        <taxon>Eutheria</taxon>
        <taxon>Euarchontoglires</taxon>
        <taxon>Glires</taxon>
        <taxon>Rodentia</taxon>
        <taxon>Myomorpha</taxon>
        <taxon>Muroidea</taxon>
        <taxon>Muridae</taxon>
        <taxon>Murinae</taxon>
        <taxon>Rattus</taxon>
    </lineage>
</organism>
<evidence type="ECO:0000313" key="2">
    <source>
        <dbReference type="Proteomes" id="UP000234681"/>
    </source>
</evidence>
<accession>A6KIN3</accession>
<evidence type="ECO:0000313" key="1">
    <source>
        <dbReference type="EMBL" id="EDL92846.1"/>
    </source>
</evidence>